<reference evidence="1" key="2">
    <citation type="journal article" date="2024" name="Plant">
        <title>Genomic evolution and insights into agronomic trait innovations of Sesamum species.</title>
        <authorList>
            <person name="Miao H."/>
            <person name="Wang L."/>
            <person name="Qu L."/>
            <person name="Liu H."/>
            <person name="Sun Y."/>
            <person name="Le M."/>
            <person name="Wang Q."/>
            <person name="Wei S."/>
            <person name="Zheng Y."/>
            <person name="Lin W."/>
            <person name="Duan Y."/>
            <person name="Cao H."/>
            <person name="Xiong S."/>
            <person name="Wang X."/>
            <person name="Wei L."/>
            <person name="Li C."/>
            <person name="Ma Q."/>
            <person name="Ju M."/>
            <person name="Zhao R."/>
            <person name="Li G."/>
            <person name="Mu C."/>
            <person name="Tian Q."/>
            <person name="Mei H."/>
            <person name="Zhang T."/>
            <person name="Gao T."/>
            <person name="Zhang H."/>
        </authorList>
    </citation>
    <scope>NUCLEOTIDE SEQUENCE</scope>
    <source>
        <strain evidence="1">KEN1</strain>
    </source>
</reference>
<proteinExistence type="predicted"/>
<evidence type="ECO:0000313" key="1">
    <source>
        <dbReference type="EMBL" id="KAL0458178.1"/>
    </source>
</evidence>
<accession>A0AAW2XW01</accession>
<protein>
    <submittedName>
        <fullName evidence="1">Uncharacterized protein</fullName>
    </submittedName>
</protein>
<reference evidence="1" key="1">
    <citation type="submission" date="2020-06" db="EMBL/GenBank/DDBJ databases">
        <authorList>
            <person name="Li T."/>
            <person name="Hu X."/>
            <person name="Zhang T."/>
            <person name="Song X."/>
            <person name="Zhang H."/>
            <person name="Dai N."/>
            <person name="Sheng W."/>
            <person name="Hou X."/>
            <person name="Wei L."/>
        </authorList>
    </citation>
    <scope>NUCLEOTIDE SEQUENCE</scope>
    <source>
        <strain evidence="1">KEN1</strain>
        <tissue evidence="1">Leaf</tissue>
    </source>
</reference>
<gene>
    <name evidence="1" type="ORF">Slati_0445000</name>
</gene>
<organism evidence="1">
    <name type="scientific">Sesamum latifolium</name>
    <dbReference type="NCBI Taxonomy" id="2727402"/>
    <lineage>
        <taxon>Eukaryota</taxon>
        <taxon>Viridiplantae</taxon>
        <taxon>Streptophyta</taxon>
        <taxon>Embryophyta</taxon>
        <taxon>Tracheophyta</taxon>
        <taxon>Spermatophyta</taxon>
        <taxon>Magnoliopsida</taxon>
        <taxon>eudicotyledons</taxon>
        <taxon>Gunneridae</taxon>
        <taxon>Pentapetalae</taxon>
        <taxon>asterids</taxon>
        <taxon>lamiids</taxon>
        <taxon>Lamiales</taxon>
        <taxon>Pedaliaceae</taxon>
        <taxon>Sesamum</taxon>
    </lineage>
</organism>
<sequence length="232" mass="26418">MRQGIFSEPDEHSLEEEETEDVAVSLHAVKGSINCKTLRVNGLVGDKEVLILINSGSTYCFIDEKIARASRYKLENTTPMIVKDTEVRECDLVLGCDSLSNYNPVELDFHQLKVTLNHAEGKLILKALSNEPGLEIMTAHSLVNLLRRKSHDLKGELFLANKALSRDDENSKVVELLQQYDDEFKEPSSLPPEWNIEHCIELFLNVIPRKQHPYRYAYGQKTEIEKNCEGYA</sequence>
<comment type="caution">
    <text evidence="1">The sequence shown here is derived from an EMBL/GenBank/DDBJ whole genome shotgun (WGS) entry which is preliminary data.</text>
</comment>
<name>A0AAW2XW01_9LAMI</name>
<dbReference type="EMBL" id="JACGWN010000002">
    <property type="protein sequence ID" value="KAL0458178.1"/>
    <property type="molecule type" value="Genomic_DNA"/>
</dbReference>
<dbReference type="AlphaFoldDB" id="A0AAW2XW01"/>